<sequence>PDLDEALALASLPGDVDGYISICGYGSLLSGN</sequence>
<keyword evidence="2" id="KW-1185">Reference proteome</keyword>
<protein>
    <submittedName>
        <fullName evidence="1">Uncharacterized protein</fullName>
    </submittedName>
</protein>
<dbReference type="Proteomes" id="UP000265520">
    <property type="component" value="Unassembled WGS sequence"/>
</dbReference>
<dbReference type="EMBL" id="LXQA010505519">
    <property type="protein sequence ID" value="MCI56016.1"/>
    <property type="molecule type" value="Genomic_DNA"/>
</dbReference>
<proteinExistence type="predicted"/>
<dbReference type="AlphaFoldDB" id="A0A392T766"/>
<accession>A0A392T766</accession>
<feature type="non-terminal residue" evidence="1">
    <location>
        <position position="1"/>
    </location>
</feature>
<evidence type="ECO:0000313" key="1">
    <source>
        <dbReference type="EMBL" id="MCI56016.1"/>
    </source>
</evidence>
<organism evidence="1 2">
    <name type="scientific">Trifolium medium</name>
    <dbReference type="NCBI Taxonomy" id="97028"/>
    <lineage>
        <taxon>Eukaryota</taxon>
        <taxon>Viridiplantae</taxon>
        <taxon>Streptophyta</taxon>
        <taxon>Embryophyta</taxon>
        <taxon>Tracheophyta</taxon>
        <taxon>Spermatophyta</taxon>
        <taxon>Magnoliopsida</taxon>
        <taxon>eudicotyledons</taxon>
        <taxon>Gunneridae</taxon>
        <taxon>Pentapetalae</taxon>
        <taxon>rosids</taxon>
        <taxon>fabids</taxon>
        <taxon>Fabales</taxon>
        <taxon>Fabaceae</taxon>
        <taxon>Papilionoideae</taxon>
        <taxon>50 kb inversion clade</taxon>
        <taxon>NPAAA clade</taxon>
        <taxon>Hologalegina</taxon>
        <taxon>IRL clade</taxon>
        <taxon>Trifolieae</taxon>
        <taxon>Trifolium</taxon>
    </lineage>
</organism>
<comment type="caution">
    <text evidence="1">The sequence shown here is derived from an EMBL/GenBank/DDBJ whole genome shotgun (WGS) entry which is preliminary data.</text>
</comment>
<evidence type="ECO:0000313" key="2">
    <source>
        <dbReference type="Proteomes" id="UP000265520"/>
    </source>
</evidence>
<name>A0A392T766_9FABA</name>
<reference evidence="1 2" key="1">
    <citation type="journal article" date="2018" name="Front. Plant Sci.">
        <title>Red Clover (Trifolium pratense) and Zigzag Clover (T. medium) - A Picture of Genomic Similarities and Differences.</title>
        <authorList>
            <person name="Dluhosova J."/>
            <person name="Istvanek J."/>
            <person name="Nedelnik J."/>
            <person name="Repkova J."/>
        </authorList>
    </citation>
    <scope>NUCLEOTIDE SEQUENCE [LARGE SCALE GENOMIC DNA]</scope>
    <source>
        <strain evidence="2">cv. 10/8</strain>
        <tissue evidence="1">Leaf</tissue>
    </source>
</reference>